<name>A0A426ZZX9_ENSVE</name>
<gene>
    <name evidence="2" type="ORF">B296_00008972</name>
</gene>
<evidence type="ECO:0000256" key="1">
    <source>
        <dbReference type="SAM" id="Phobius"/>
    </source>
</evidence>
<dbReference type="Proteomes" id="UP000287651">
    <property type="component" value="Unassembled WGS sequence"/>
</dbReference>
<protein>
    <submittedName>
        <fullName evidence="2">Uncharacterized protein</fullName>
    </submittedName>
</protein>
<reference evidence="2 3" key="1">
    <citation type="journal article" date="2014" name="Agronomy (Basel)">
        <title>A Draft Genome Sequence for Ensete ventricosum, the Drought-Tolerant Tree Against Hunger.</title>
        <authorList>
            <person name="Harrison J."/>
            <person name="Moore K.A."/>
            <person name="Paszkiewicz K."/>
            <person name="Jones T."/>
            <person name="Grant M."/>
            <person name="Ambacheew D."/>
            <person name="Muzemil S."/>
            <person name="Studholme D.J."/>
        </authorList>
    </citation>
    <scope>NUCLEOTIDE SEQUENCE [LARGE SCALE GENOMIC DNA]</scope>
</reference>
<dbReference type="EMBL" id="AMZH03004314">
    <property type="protein sequence ID" value="RRT69526.1"/>
    <property type="molecule type" value="Genomic_DNA"/>
</dbReference>
<evidence type="ECO:0000313" key="3">
    <source>
        <dbReference type="Proteomes" id="UP000287651"/>
    </source>
</evidence>
<keyword evidence="1" id="KW-1133">Transmembrane helix</keyword>
<dbReference type="AlphaFoldDB" id="A0A426ZZX9"/>
<accession>A0A426ZZX9</accession>
<organism evidence="2 3">
    <name type="scientific">Ensete ventricosum</name>
    <name type="common">Abyssinian banana</name>
    <name type="synonym">Musa ensete</name>
    <dbReference type="NCBI Taxonomy" id="4639"/>
    <lineage>
        <taxon>Eukaryota</taxon>
        <taxon>Viridiplantae</taxon>
        <taxon>Streptophyta</taxon>
        <taxon>Embryophyta</taxon>
        <taxon>Tracheophyta</taxon>
        <taxon>Spermatophyta</taxon>
        <taxon>Magnoliopsida</taxon>
        <taxon>Liliopsida</taxon>
        <taxon>Zingiberales</taxon>
        <taxon>Musaceae</taxon>
        <taxon>Ensete</taxon>
    </lineage>
</organism>
<proteinExistence type="predicted"/>
<comment type="caution">
    <text evidence="2">The sequence shown here is derived from an EMBL/GenBank/DDBJ whole genome shotgun (WGS) entry which is preliminary data.</text>
</comment>
<keyword evidence="1" id="KW-0812">Transmembrane</keyword>
<keyword evidence="1" id="KW-0472">Membrane</keyword>
<sequence>MIWVFTLGFEGEPRIASGSGSLLNFCAGIGFPCRGANATRGRAAHNDVYVPLHKTLWMKGWLSWLHYVLVKVAAMYEVLDLVLQIIAFLGIVPVVTVEATIMSAVLVLGSRPQ</sequence>
<feature type="transmembrane region" description="Helical" evidence="1">
    <location>
        <begin position="85"/>
        <end position="108"/>
    </location>
</feature>
<evidence type="ECO:0000313" key="2">
    <source>
        <dbReference type="EMBL" id="RRT69526.1"/>
    </source>
</evidence>